<accession>E6SKI3</accession>
<proteinExistence type="predicted"/>
<name>E6SKI3_THEM7</name>
<dbReference type="Pfam" id="PF06199">
    <property type="entry name" value="Phage_tail_2"/>
    <property type="match status" value="1"/>
</dbReference>
<protein>
    <submittedName>
        <fullName evidence="1">Uncharacterized protein</fullName>
    </submittedName>
</protein>
<dbReference type="Gene3D" id="4.10.410.40">
    <property type="match status" value="1"/>
</dbReference>
<organism evidence="1 2">
    <name type="scientific">Thermaerobacter marianensis (strain ATCC 700841 / DSM 12885 / JCM 10246 / 7p75a)</name>
    <dbReference type="NCBI Taxonomy" id="644966"/>
    <lineage>
        <taxon>Bacteria</taxon>
        <taxon>Bacillati</taxon>
        <taxon>Bacillota</taxon>
        <taxon>Clostridia</taxon>
        <taxon>Eubacteriales</taxon>
        <taxon>Clostridiales Family XVII. Incertae Sedis</taxon>
        <taxon>Thermaerobacter</taxon>
    </lineage>
</organism>
<dbReference type="Proteomes" id="UP000008915">
    <property type="component" value="Chromosome"/>
</dbReference>
<reference evidence="1 2" key="1">
    <citation type="journal article" date="2010" name="Stand. Genomic Sci.">
        <title>Complete genome sequence of Thermaerobacter marianensis type strain (7p75a).</title>
        <authorList>
            <person name="Han C."/>
            <person name="Gu W."/>
            <person name="Zhang X."/>
            <person name="Lapidus A."/>
            <person name="Nolan M."/>
            <person name="Copeland A."/>
            <person name="Lucas S."/>
            <person name="Del Rio T.G."/>
            <person name="Tice H."/>
            <person name="Cheng J.F."/>
            <person name="Tapia R."/>
            <person name="Goodwin L."/>
            <person name="Pitluck S."/>
            <person name="Pagani I."/>
            <person name="Ivanova N."/>
            <person name="Mavromatis K."/>
            <person name="Mikhailova N."/>
            <person name="Pati A."/>
            <person name="Chen A."/>
            <person name="Palaniappan K."/>
            <person name="Land M."/>
            <person name="Hauser L."/>
            <person name="Chang Y.J."/>
            <person name="Jeffries C.D."/>
            <person name="Schneider S."/>
            <person name="Rohde M."/>
            <person name="Goker M."/>
            <person name="Pukall R."/>
            <person name="Woyke T."/>
            <person name="Bristow J."/>
            <person name="Eisen J.A."/>
            <person name="Markowitz V."/>
            <person name="Hugenholtz P."/>
            <person name="Kyrpides N.C."/>
            <person name="Klenk H.P."/>
            <person name="Detter J.C."/>
        </authorList>
    </citation>
    <scope>NUCLEOTIDE SEQUENCE [LARGE SCALE GENOMIC DNA]</scope>
    <source>
        <strain evidence="2">ATCC 700841 / DSM 12885 / JCM 10246 / 7p75a</strain>
    </source>
</reference>
<dbReference type="STRING" id="644966.Tmar_0045"/>
<reference evidence="2" key="2">
    <citation type="journal article" date="2010" name="Stand. Genomic Sci.">
        <title>Complete genome sequence of Thermaerobacter marianensis type strain (7p75aT).</title>
        <authorList>
            <person name="Han C."/>
            <person name="Gu W."/>
            <person name="Zhang X."/>
            <person name="Lapidus A."/>
            <person name="Nolan M."/>
            <person name="Copeland A."/>
            <person name="Lucas S."/>
            <person name="Glavina Del Rio T."/>
            <person name="Tice H."/>
            <person name="Cheng J."/>
            <person name="Tapia R."/>
            <person name="Goodwin L."/>
            <person name="Pitluck S."/>
            <person name="Pagani I."/>
            <person name="Ivanova N."/>
            <person name="Mavromatis K."/>
            <person name="Mikhailova N."/>
            <person name="Pati A."/>
            <person name="Chen A."/>
            <person name="Palaniappan K."/>
            <person name="Land M."/>
            <person name="Hauser L."/>
            <person name="Chang Y."/>
            <person name="Jeffries C."/>
            <person name="Schneider S."/>
            <person name="Rohde M."/>
            <person name="Goker M."/>
            <person name="Pukall R."/>
            <person name="Woyke T."/>
            <person name="Bristow J."/>
            <person name="Eisen J."/>
            <person name="Markowitz V."/>
            <person name="Hugenholtz P."/>
            <person name="Kyrpides N."/>
            <person name="Klenk H."/>
            <person name="Detter J."/>
        </authorList>
    </citation>
    <scope>NUCLEOTIDE SEQUENCE [LARGE SCALE GENOMIC DNA]</scope>
    <source>
        <strain evidence="2">ATCC 700841 / DSM 12885 / JCM 10246 / 7p75a</strain>
    </source>
</reference>
<dbReference type="InterPro" id="IPR011855">
    <property type="entry name" value="Phgtail_TP901_1"/>
</dbReference>
<evidence type="ECO:0000313" key="1">
    <source>
        <dbReference type="EMBL" id="ADU50170.1"/>
    </source>
</evidence>
<dbReference type="HOGENOM" id="CLU_1883240_0_0_9"/>
<dbReference type="EMBL" id="CP002344">
    <property type="protein sequence ID" value="ADU50170.1"/>
    <property type="molecule type" value="Genomic_DNA"/>
</dbReference>
<dbReference type="KEGG" id="tmr:Tmar_0045"/>
<sequence length="140" mass="15394">MPEGLNGSAVLVLVQTGTDATSGQPIFEAVAKQTGLSDESSRELIDDSAKGDDHVSHLYGRAETSVELEAAYVPNDAAFQALWQAYLSKQDVVLRRTENGTMVEEARAKIESISREFPDNDRSTVTVSFQLQEFWRKVTA</sequence>
<gene>
    <name evidence="1" type="ordered locus">Tmar_0045</name>
</gene>
<dbReference type="OrthoDB" id="3194804at2"/>
<evidence type="ECO:0000313" key="2">
    <source>
        <dbReference type="Proteomes" id="UP000008915"/>
    </source>
</evidence>
<dbReference type="AlphaFoldDB" id="E6SKI3"/>
<keyword evidence="2" id="KW-1185">Reference proteome</keyword>
<dbReference type="RefSeq" id="WP_013494476.1">
    <property type="nucleotide sequence ID" value="NC_014831.1"/>
</dbReference>
<dbReference type="eggNOG" id="ENOG50334NE">
    <property type="taxonomic scope" value="Bacteria"/>
</dbReference>